<gene>
    <name evidence="1" type="ORF">SAMN05421769_1241</name>
</gene>
<dbReference type="RefSeq" id="WP_143747533.1">
    <property type="nucleotide sequence ID" value="NZ_CP142423.1"/>
</dbReference>
<protein>
    <submittedName>
        <fullName evidence="1">Uncharacterized protein</fullName>
    </submittedName>
</protein>
<proteinExistence type="predicted"/>
<reference evidence="2" key="1">
    <citation type="submission" date="2016-12" db="EMBL/GenBank/DDBJ databases">
        <authorList>
            <person name="Varghese N."/>
            <person name="Submissions S."/>
        </authorList>
    </citation>
    <scope>NUCLEOTIDE SEQUENCE [LARGE SCALE GENOMIC DNA]</scope>
    <source>
        <strain evidence="2">DSM 16779</strain>
    </source>
</reference>
<evidence type="ECO:0000313" key="1">
    <source>
        <dbReference type="EMBL" id="SIN93680.1"/>
    </source>
</evidence>
<dbReference type="Proteomes" id="UP000184782">
    <property type="component" value="Unassembled WGS sequence"/>
</dbReference>
<dbReference type="OrthoDB" id="771388at2"/>
<keyword evidence="2" id="KW-1185">Reference proteome</keyword>
<sequence>MNQTLQCPQCKSEITFNAQALIAGATFTCTTCECQIRMSPSSMNQAKKVYDKFTELKKKIAQK</sequence>
<name>A0A1N6FEK3_9FLAO</name>
<accession>A0A1N6FEK3</accession>
<dbReference type="SUPFAM" id="SSF57783">
    <property type="entry name" value="Zinc beta-ribbon"/>
    <property type="match status" value="1"/>
</dbReference>
<organism evidence="1 2">
    <name type="scientific">Chryseobacterium scophthalmum</name>
    <dbReference type="NCBI Taxonomy" id="59733"/>
    <lineage>
        <taxon>Bacteria</taxon>
        <taxon>Pseudomonadati</taxon>
        <taxon>Bacteroidota</taxon>
        <taxon>Flavobacteriia</taxon>
        <taxon>Flavobacteriales</taxon>
        <taxon>Weeksellaceae</taxon>
        <taxon>Chryseobacterium group</taxon>
        <taxon>Chryseobacterium</taxon>
    </lineage>
</organism>
<evidence type="ECO:0000313" key="2">
    <source>
        <dbReference type="Proteomes" id="UP000184782"/>
    </source>
</evidence>
<dbReference type="AlphaFoldDB" id="A0A1N6FEK3"/>
<dbReference type="STRING" id="59733.SAMN05421769_1241"/>
<dbReference type="EMBL" id="FSRQ01000001">
    <property type="protein sequence ID" value="SIN93680.1"/>
    <property type="molecule type" value="Genomic_DNA"/>
</dbReference>